<keyword evidence="2" id="KW-1185">Reference proteome</keyword>
<name>A0A7W7W140_9ACTN</name>
<accession>A0A7W7W140</accession>
<evidence type="ECO:0000313" key="1">
    <source>
        <dbReference type="EMBL" id="MBB4929354.1"/>
    </source>
</evidence>
<reference evidence="1 2" key="1">
    <citation type="submission" date="2020-08" db="EMBL/GenBank/DDBJ databases">
        <title>Sequencing the genomes of 1000 actinobacteria strains.</title>
        <authorList>
            <person name="Klenk H.-P."/>
        </authorList>
    </citation>
    <scope>NUCLEOTIDE SEQUENCE [LARGE SCALE GENOMIC DNA]</scope>
    <source>
        <strain evidence="1 2">DSM 102030</strain>
    </source>
</reference>
<evidence type="ECO:0000313" key="2">
    <source>
        <dbReference type="Proteomes" id="UP000523007"/>
    </source>
</evidence>
<sequence length="322" mass="36026">MRHYQVVKDDRVFGAWTSRSDVGQSVDGAEITWEDYLRAEDAYISAIRLLARAAGGEGFTIRWPELDERNGLTADNFHDGAVVTHQRAEEIARRALRQEGIWCALTRPGRLVLSFGFDFQLRVSTSFDISAVAEELDSLGLRVYDAPQYAETHEGEEGAEYLTTAADNAFWNTVADRSGQPGVHLLWEIWASGSLGEHWYRLRPGATDRVRRRVHPRSLVAGYFGIASHTAEQARQVLSALTDDDPEDLAERRWLCAVERAGSPVLAVTRYEDAAELRNKLREGPALPEGAYLFPEPEDVSHRIEAVVPDPDGTVVQRWPLG</sequence>
<comment type="caution">
    <text evidence="1">The sequence shown here is derived from an EMBL/GenBank/DDBJ whole genome shotgun (WGS) entry which is preliminary data.</text>
</comment>
<organism evidence="1 2">
    <name type="scientific">Lipingzhangella halophila</name>
    <dbReference type="NCBI Taxonomy" id="1783352"/>
    <lineage>
        <taxon>Bacteria</taxon>
        <taxon>Bacillati</taxon>
        <taxon>Actinomycetota</taxon>
        <taxon>Actinomycetes</taxon>
        <taxon>Streptosporangiales</taxon>
        <taxon>Nocardiopsidaceae</taxon>
        <taxon>Lipingzhangella</taxon>
    </lineage>
</organism>
<proteinExistence type="predicted"/>
<dbReference type="RefSeq" id="WP_184573760.1">
    <property type="nucleotide sequence ID" value="NZ_JACHJT010000001.1"/>
</dbReference>
<dbReference type="EMBL" id="JACHJT010000001">
    <property type="protein sequence ID" value="MBB4929354.1"/>
    <property type="molecule type" value="Genomic_DNA"/>
</dbReference>
<dbReference type="Proteomes" id="UP000523007">
    <property type="component" value="Unassembled WGS sequence"/>
</dbReference>
<gene>
    <name evidence="1" type="ORF">F4561_000174</name>
</gene>
<dbReference type="AlphaFoldDB" id="A0A7W7W140"/>
<protein>
    <submittedName>
        <fullName evidence="1">Uncharacterized protein</fullName>
    </submittedName>
</protein>